<dbReference type="InterPro" id="IPR011013">
    <property type="entry name" value="Gal_mutarotase_sf_dom"/>
</dbReference>
<dbReference type="InterPro" id="IPR014718">
    <property type="entry name" value="GH-type_carb-bd"/>
</dbReference>
<dbReference type="Proteomes" id="UP001189429">
    <property type="component" value="Unassembled WGS sequence"/>
</dbReference>
<reference evidence="1" key="1">
    <citation type="submission" date="2023-10" db="EMBL/GenBank/DDBJ databases">
        <authorList>
            <person name="Chen Y."/>
            <person name="Shah S."/>
            <person name="Dougan E. K."/>
            <person name="Thang M."/>
            <person name="Chan C."/>
        </authorList>
    </citation>
    <scope>NUCLEOTIDE SEQUENCE [LARGE SCALE GENOMIC DNA]</scope>
</reference>
<dbReference type="PANTHER" id="PTHR11122:SF39">
    <property type="entry name" value="GLUCOSE-6-PHOSPHATE 1-EPIMERASE"/>
    <property type="match status" value="1"/>
</dbReference>
<evidence type="ECO:0008006" key="3">
    <source>
        <dbReference type="Google" id="ProtNLM"/>
    </source>
</evidence>
<dbReference type="InterPro" id="IPR008183">
    <property type="entry name" value="Aldose_1/G6P_1-epimerase"/>
</dbReference>
<protein>
    <recommendedName>
        <fullName evidence="3">Glucose-6-phosphate 1-epimerase</fullName>
    </recommendedName>
</protein>
<dbReference type="Gene3D" id="2.70.98.10">
    <property type="match status" value="1"/>
</dbReference>
<accession>A0ABN9UGH6</accession>
<dbReference type="Pfam" id="PF01263">
    <property type="entry name" value="Aldose_epim"/>
    <property type="match status" value="1"/>
</dbReference>
<organism evidence="1 2">
    <name type="scientific">Prorocentrum cordatum</name>
    <dbReference type="NCBI Taxonomy" id="2364126"/>
    <lineage>
        <taxon>Eukaryota</taxon>
        <taxon>Sar</taxon>
        <taxon>Alveolata</taxon>
        <taxon>Dinophyceae</taxon>
        <taxon>Prorocentrales</taxon>
        <taxon>Prorocentraceae</taxon>
        <taxon>Prorocentrum</taxon>
    </lineage>
</organism>
<feature type="non-terminal residue" evidence="1">
    <location>
        <position position="1"/>
    </location>
</feature>
<evidence type="ECO:0000313" key="2">
    <source>
        <dbReference type="Proteomes" id="UP001189429"/>
    </source>
</evidence>
<gene>
    <name evidence="1" type="ORF">PCOR1329_LOCUS47955</name>
</gene>
<sequence>PSLPQSLLPPPSLLPPVPPFFSRPLGSTVPWGAQATAVLTHCFPQFGNGKIQQHGFARNLPWRLVEGASTGGTAVMELTDTEETRKMWPYAFRLTMWVELKDTGLDTTVRVENLSDKPFDFTLALHSYYSCSKVDDLVIEGPFLGKSRMDKTENPPAISAATSDVVKIGAFTEEIYSNVLPGICRLTDPAKGSLDIINGSGWKDVVIWNPYGETGMGYEGFVCCESAGLTPVVCEPKGTWDATMRLVASPK</sequence>
<dbReference type="PANTHER" id="PTHR11122">
    <property type="entry name" value="APOSPORY-ASSOCIATED PROTEIN C-RELATED"/>
    <property type="match status" value="1"/>
</dbReference>
<dbReference type="SUPFAM" id="SSF74650">
    <property type="entry name" value="Galactose mutarotase-like"/>
    <property type="match status" value="1"/>
</dbReference>
<keyword evidence="2" id="KW-1185">Reference proteome</keyword>
<dbReference type="EMBL" id="CAUYUJ010015781">
    <property type="protein sequence ID" value="CAK0858051.1"/>
    <property type="molecule type" value="Genomic_DNA"/>
</dbReference>
<proteinExistence type="predicted"/>
<evidence type="ECO:0000313" key="1">
    <source>
        <dbReference type="EMBL" id="CAK0858051.1"/>
    </source>
</evidence>
<name>A0ABN9UGH6_9DINO</name>
<comment type="caution">
    <text evidence="1">The sequence shown here is derived from an EMBL/GenBank/DDBJ whole genome shotgun (WGS) entry which is preliminary data.</text>
</comment>